<keyword evidence="4" id="KW-1185">Reference proteome</keyword>
<feature type="compositionally biased region" description="Low complexity" evidence="1">
    <location>
        <begin position="29"/>
        <end position="40"/>
    </location>
</feature>
<accession>A0A427YED8</accession>
<keyword evidence="2" id="KW-0812">Transmembrane</keyword>
<comment type="caution">
    <text evidence="3">The sequence shown here is derived from an EMBL/GenBank/DDBJ whole genome shotgun (WGS) entry which is preliminary data.</text>
</comment>
<evidence type="ECO:0000256" key="1">
    <source>
        <dbReference type="SAM" id="MobiDB-lite"/>
    </source>
</evidence>
<keyword evidence="2" id="KW-1133">Transmembrane helix</keyword>
<feature type="region of interest" description="Disordered" evidence="1">
    <location>
        <begin position="1"/>
        <end position="40"/>
    </location>
</feature>
<dbReference type="STRING" id="1890683.A0A427YED8"/>
<dbReference type="OrthoDB" id="10039566at2759"/>
<gene>
    <name evidence="3" type="ORF">EHS25_002027</name>
</gene>
<name>A0A427YED8_9TREE</name>
<feature type="compositionally biased region" description="Basic residues" evidence="1">
    <location>
        <begin position="1"/>
        <end position="10"/>
    </location>
</feature>
<proteinExistence type="predicted"/>
<protein>
    <recommendedName>
        <fullName evidence="5">Pre-rRNA processing protein</fullName>
    </recommendedName>
</protein>
<reference evidence="3 4" key="1">
    <citation type="submission" date="2018-11" db="EMBL/GenBank/DDBJ databases">
        <title>Genome sequence of Saitozyma podzolica DSM 27192.</title>
        <authorList>
            <person name="Aliyu H."/>
            <person name="Gorte O."/>
            <person name="Ochsenreither K."/>
        </authorList>
    </citation>
    <scope>NUCLEOTIDE SEQUENCE [LARGE SCALE GENOMIC DNA]</scope>
    <source>
        <strain evidence="3 4">DSM 27192</strain>
    </source>
</reference>
<organism evidence="3 4">
    <name type="scientific">Saitozyma podzolica</name>
    <dbReference type="NCBI Taxonomy" id="1890683"/>
    <lineage>
        <taxon>Eukaryota</taxon>
        <taxon>Fungi</taxon>
        <taxon>Dikarya</taxon>
        <taxon>Basidiomycota</taxon>
        <taxon>Agaricomycotina</taxon>
        <taxon>Tremellomycetes</taxon>
        <taxon>Tremellales</taxon>
        <taxon>Trimorphomycetaceae</taxon>
        <taxon>Saitozyma</taxon>
    </lineage>
</organism>
<evidence type="ECO:0008006" key="5">
    <source>
        <dbReference type="Google" id="ProtNLM"/>
    </source>
</evidence>
<dbReference type="EMBL" id="RSCD01000013">
    <property type="protein sequence ID" value="RSH89478.1"/>
    <property type="molecule type" value="Genomic_DNA"/>
</dbReference>
<dbReference type="Proteomes" id="UP000279259">
    <property type="component" value="Unassembled WGS sequence"/>
</dbReference>
<evidence type="ECO:0000313" key="3">
    <source>
        <dbReference type="EMBL" id="RSH89478.1"/>
    </source>
</evidence>
<evidence type="ECO:0000256" key="2">
    <source>
        <dbReference type="SAM" id="Phobius"/>
    </source>
</evidence>
<feature type="transmembrane region" description="Helical" evidence="2">
    <location>
        <begin position="46"/>
        <end position="72"/>
    </location>
</feature>
<dbReference type="AlphaFoldDB" id="A0A427YED8"/>
<evidence type="ECO:0000313" key="4">
    <source>
        <dbReference type="Proteomes" id="UP000279259"/>
    </source>
</evidence>
<sequence length="574" mass="61568">MRPDKGKRRAQPPTEHDPLLGPSTSRIDPSSPNSHPTTTPSRLRTVLLIALIVTFSIALSAVLLLALLAASFRPSQSELSSLPQTAFRYTPPDYVSVLNVTDEGVWLNVTMRCGVDTDRALGIQGFASPEERAAAEQRGDRGLGAVWWERLRRWTARQSLALLPSQAVQVTIPDHVYIFPQHFSSPPLVSVRIASPLDVPLVTNVPMTDPSDVPQWLLPTSFIALVRPIASTGELWEFAQHAWAKGTAHIVLGSATAVVELPGAWWSRYARVLKEDLVLAIDLPVPRLPGLPDPGRPLDLSSLVTLQDYSLKTTPKALTISARAAVPNIVPSINASIPYGLPFSISIPGADSEQCLAEVVTKPVSLTPHVDIIVEMSGHIVADLQSTAAPLSGFLQNYLHGLDNPIHIIKSVSIEHMRISESGGKMLASGVVIAEVELPENLAGIDIDVSAVQPDVLVFDGPAPDDDGGEDFPPRAFGHIHPNATLPATTEKANDPLHPHRLIVRAPLSNVPLDILPGRDGVLSGFVSKVIFKGGAEAGIKGSASVRASLFGVDGNLRLNDLPVTGLCWVGRQR</sequence>
<keyword evidence="2" id="KW-0472">Membrane</keyword>